<proteinExistence type="predicted"/>
<dbReference type="SMART" id="SM00980">
    <property type="entry name" value="THAP"/>
    <property type="match status" value="1"/>
</dbReference>
<evidence type="ECO:0000313" key="8">
    <source>
        <dbReference type="EMBL" id="KAF2900790.1"/>
    </source>
</evidence>
<dbReference type="GO" id="GO:0008270">
    <property type="term" value="F:zinc ion binding"/>
    <property type="evidence" value="ECO:0007669"/>
    <property type="project" value="UniProtKB-KW"/>
</dbReference>
<dbReference type="SUPFAM" id="SSF57716">
    <property type="entry name" value="Glucocorticoid receptor-like (DNA-binding domain)"/>
    <property type="match status" value="1"/>
</dbReference>
<gene>
    <name evidence="8" type="ORF">ILUMI_05390</name>
</gene>
<dbReference type="InterPro" id="IPR006612">
    <property type="entry name" value="THAP_Znf"/>
</dbReference>
<keyword evidence="9" id="KW-1185">Reference proteome</keyword>
<keyword evidence="3" id="KW-0862">Zinc</keyword>
<dbReference type="EMBL" id="VTPC01001986">
    <property type="protein sequence ID" value="KAF2900790.1"/>
    <property type="molecule type" value="Genomic_DNA"/>
</dbReference>
<evidence type="ECO:0000256" key="3">
    <source>
        <dbReference type="ARBA" id="ARBA00022833"/>
    </source>
</evidence>
<keyword evidence="1" id="KW-0479">Metal-binding</keyword>
<evidence type="ECO:0000256" key="1">
    <source>
        <dbReference type="ARBA" id="ARBA00022723"/>
    </source>
</evidence>
<name>A0A8K0DHS1_IGNLU</name>
<evidence type="ECO:0000259" key="7">
    <source>
        <dbReference type="PROSITE" id="PS50950"/>
    </source>
</evidence>
<reference evidence="8" key="1">
    <citation type="submission" date="2019-08" db="EMBL/GenBank/DDBJ databases">
        <title>The genome of the North American firefly Photinus pyralis.</title>
        <authorList>
            <consortium name="Photinus pyralis genome working group"/>
            <person name="Fallon T.R."/>
            <person name="Sander Lower S.E."/>
            <person name="Weng J.-K."/>
        </authorList>
    </citation>
    <scope>NUCLEOTIDE SEQUENCE</scope>
    <source>
        <strain evidence="8">TRF0915ILg1</strain>
        <tissue evidence="8">Whole body</tissue>
    </source>
</reference>
<keyword evidence="2 5" id="KW-0863">Zinc-finger</keyword>
<dbReference type="GO" id="GO:0003677">
    <property type="term" value="F:DNA binding"/>
    <property type="evidence" value="ECO:0007669"/>
    <property type="project" value="UniProtKB-UniRule"/>
</dbReference>
<evidence type="ECO:0000256" key="2">
    <source>
        <dbReference type="ARBA" id="ARBA00022771"/>
    </source>
</evidence>
<dbReference type="Pfam" id="PF05485">
    <property type="entry name" value="THAP"/>
    <property type="match status" value="1"/>
</dbReference>
<sequence length="166" mass="19236">MVYKWCVVPQCTNTSIKTPDKMFVSIPKNTKIRKKWLMLARRNPKDIAASTNAFMCENHFNIEQDMTNYKQYTMGFRQTILLVKGAMPSKFECQVDRRKRLSDTTMSRTAYIKLSPLTKLVSINKRKQRKITDAPYKTSTDNNCLRAGDVTPDLANPERFQSRGQT</sequence>
<dbReference type="OrthoDB" id="8196774at2759"/>
<feature type="region of interest" description="Disordered" evidence="6">
    <location>
        <begin position="145"/>
        <end position="166"/>
    </location>
</feature>
<evidence type="ECO:0000256" key="6">
    <source>
        <dbReference type="SAM" id="MobiDB-lite"/>
    </source>
</evidence>
<comment type="caution">
    <text evidence="8">The sequence shown here is derived from an EMBL/GenBank/DDBJ whole genome shotgun (WGS) entry which is preliminary data.</text>
</comment>
<accession>A0A8K0DHS1</accession>
<dbReference type="AlphaFoldDB" id="A0A8K0DHS1"/>
<dbReference type="Proteomes" id="UP000801492">
    <property type="component" value="Unassembled WGS sequence"/>
</dbReference>
<evidence type="ECO:0000256" key="4">
    <source>
        <dbReference type="ARBA" id="ARBA00023125"/>
    </source>
</evidence>
<protein>
    <recommendedName>
        <fullName evidence="7">THAP-type domain-containing protein</fullName>
    </recommendedName>
</protein>
<evidence type="ECO:0000313" key="9">
    <source>
        <dbReference type="Proteomes" id="UP000801492"/>
    </source>
</evidence>
<dbReference type="PROSITE" id="PS50950">
    <property type="entry name" value="ZF_THAP"/>
    <property type="match status" value="1"/>
</dbReference>
<organism evidence="8 9">
    <name type="scientific">Ignelater luminosus</name>
    <name type="common">Cucubano</name>
    <name type="synonym">Pyrophorus luminosus</name>
    <dbReference type="NCBI Taxonomy" id="2038154"/>
    <lineage>
        <taxon>Eukaryota</taxon>
        <taxon>Metazoa</taxon>
        <taxon>Ecdysozoa</taxon>
        <taxon>Arthropoda</taxon>
        <taxon>Hexapoda</taxon>
        <taxon>Insecta</taxon>
        <taxon>Pterygota</taxon>
        <taxon>Neoptera</taxon>
        <taxon>Endopterygota</taxon>
        <taxon>Coleoptera</taxon>
        <taxon>Polyphaga</taxon>
        <taxon>Elateriformia</taxon>
        <taxon>Elateroidea</taxon>
        <taxon>Elateridae</taxon>
        <taxon>Agrypninae</taxon>
        <taxon>Pyrophorini</taxon>
        <taxon>Ignelater</taxon>
    </lineage>
</organism>
<feature type="domain" description="THAP-type" evidence="7">
    <location>
        <begin position="1"/>
        <end position="91"/>
    </location>
</feature>
<keyword evidence="4 5" id="KW-0238">DNA-binding</keyword>
<evidence type="ECO:0000256" key="5">
    <source>
        <dbReference type="PROSITE-ProRule" id="PRU00309"/>
    </source>
</evidence>